<dbReference type="PRINTS" id="PR00340">
    <property type="entry name" value="PIIGLNB"/>
</dbReference>
<reference key="1">
    <citation type="submission" date="2010-11" db="EMBL/GenBank/DDBJ databases">
        <title>The complete genome of Paludibacter propionicigenes DSM 17365.</title>
        <authorList>
            <consortium name="US DOE Joint Genome Institute (JGI-PGF)"/>
            <person name="Lucas S."/>
            <person name="Copeland A."/>
            <person name="Lapidus A."/>
            <person name="Bruce D."/>
            <person name="Goodwin L."/>
            <person name="Pitluck S."/>
            <person name="Kyrpides N."/>
            <person name="Mavromatis K."/>
            <person name="Ivanova N."/>
            <person name="Munk A.C."/>
            <person name="Brettin T."/>
            <person name="Detter J.C."/>
            <person name="Han C."/>
            <person name="Tapia R."/>
            <person name="Land M."/>
            <person name="Hauser L."/>
            <person name="Markowitz V."/>
            <person name="Cheng J.-F."/>
            <person name="Hugenholtz P."/>
            <person name="Woyke T."/>
            <person name="Wu D."/>
            <person name="Gronow S."/>
            <person name="Wellnitz S."/>
            <person name="Brambilla E."/>
            <person name="Klenk H.-P."/>
            <person name="Eisen J.A."/>
        </authorList>
    </citation>
    <scope>NUCLEOTIDE SEQUENCE</scope>
    <source>
        <strain>WB4</strain>
    </source>
</reference>
<dbReference type="PROSITE" id="PS00638">
    <property type="entry name" value="PII_GLNB_CTER"/>
    <property type="match status" value="1"/>
</dbReference>
<dbReference type="SMART" id="SM00938">
    <property type="entry name" value="P-II"/>
    <property type="match status" value="1"/>
</dbReference>
<dbReference type="InterPro" id="IPR002187">
    <property type="entry name" value="N-reg_PII"/>
</dbReference>
<comment type="function">
    <text evidence="1">Could be involved in the regulation of nitrogen fixation.</text>
</comment>
<keyword evidence="3" id="KW-0804">Transcription</keyword>
<keyword evidence="7" id="KW-1185">Reference proteome</keyword>
<dbReference type="RefSeq" id="WP_013444880.1">
    <property type="nucleotide sequence ID" value="NC_014734.1"/>
</dbReference>
<dbReference type="eggNOG" id="COG0347">
    <property type="taxonomic scope" value="Bacteria"/>
</dbReference>
<dbReference type="PANTHER" id="PTHR30115">
    <property type="entry name" value="NITROGEN REGULATORY PROTEIN P-II"/>
    <property type="match status" value="1"/>
</dbReference>
<organism evidence="6 7">
    <name type="scientific">Paludibacter propionicigenes (strain DSM 17365 / JCM 13257 / WB4)</name>
    <dbReference type="NCBI Taxonomy" id="694427"/>
    <lineage>
        <taxon>Bacteria</taxon>
        <taxon>Pseudomonadati</taxon>
        <taxon>Bacteroidota</taxon>
        <taxon>Bacteroidia</taxon>
        <taxon>Bacteroidales</taxon>
        <taxon>Paludibacteraceae</taxon>
        <taxon>Paludibacter</taxon>
    </lineage>
</organism>
<dbReference type="Gene3D" id="3.30.70.120">
    <property type="match status" value="1"/>
</dbReference>
<keyword evidence="4" id="KW-0535">Nitrogen fixation</keyword>
<dbReference type="GO" id="GO:0030234">
    <property type="term" value="F:enzyme regulator activity"/>
    <property type="evidence" value="ECO:0007669"/>
    <property type="project" value="InterPro"/>
</dbReference>
<dbReference type="Pfam" id="PF00543">
    <property type="entry name" value="P-II"/>
    <property type="match status" value="1"/>
</dbReference>
<evidence type="ECO:0000256" key="2">
    <source>
        <dbReference type="ARBA" id="ARBA00023015"/>
    </source>
</evidence>
<evidence type="ECO:0000313" key="7">
    <source>
        <dbReference type="Proteomes" id="UP000008718"/>
    </source>
</evidence>
<dbReference type="OrthoDB" id="9802729at2"/>
<dbReference type="SUPFAM" id="SSF54913">
    <property type="entry name" value="GlnB-like"/>
    <property type="match status" value="1"/>
</dbReference>
<dbReference type="EMBL" id="CP002345">
    <property type="protein sequence ID" value="ADQ79511.1"/>
    <property type="molecule type" value="Genomic_DNA"/>
</dbReference>
<dbReference type="HOGENOM" id="CLU_082268_0_1_10"/>
<dbReference type="GO" id="GO:0005829">
    <property type="term" value="C:cytosol"/>
    <property type="evidence" value="ECO:0007669"/>
    <property type="project" value="TreeGrafter"/>
</dbReference>
<reference evidence="6 7" key="2">
    <citation type="journal article" date="2011" name="Stand. Genomic Sci.">
        <title>Complete genome sequence of Paludibacter propionicigenes type strain (WB4).</title>
        <authorList>
            <person name="Gronow S."/>
            <person name="Munk C."/>
            <person name="Lapidus A."/>
            <person name="Nolan M."/>
            <person name="Lucas S."/>
            <person name="Hammon N."/>
            <person name="Deshpande S."/>
            <person name="Cheng J.F."/>
            <person name="Tapia R."/>
            <person name="Han C."/>
            <person name="Goodwin L."/>
            <person name="Pitluck S."/>
            <person name="Liolios K."/>
            <person name="Ivanova N."/>
            <person name="Mavromatis K."/>
            <person name="Mikhailova N."/>
            <person name="Pati A."/>
            <person name="Chen A."/>
            <person name="Palaniappan K."/>
            <person name="Land M."/>
            <person name="Hauser L."/>
            <person name="Chang Y.J."/>
            <person name="Jeffries C.D."/>
            <person name="Brambilla E."/>
            <person name="Rohde M."/>
            <person name="Goker M."/>
            <person name="Detter J.C."/>
            <person name="Woyke T."/>
            <person name="Bristow J."/>
            <person name="Eisen J.A."/>
            <person name="Markowitz V."/>
            <person name="Hugenholtz P."/>
            <person name="Kyrpides N.C."/>
            <person name="Klenk H.P."/>
        </authorList>
    </citation>
    <scope>NUCLEOTIDE SEQUENCE [LARGE SCALE GENOMIC DNA]</scope>
    <source>
        <strain evidence="7">DSM 17365 / JCM 13257 / WB4</strain>
    </source>
</reference>
<dbReference type="Proteomes" id="UP000008718">
    <property type="component" value="Chromosome"/>
</dbReference>
<sequence length="105" mass="11524">MKMIRAIVRPEMADNVTEGLAEAGFYSLTKMPVFGRGKQKGLTVGNTHYDELPKMLIIIVAEDKSVDEVLKVIQYKAYTGSEGDGKIFISPVDSSLTVRTGSKEL</sequence>
<dbReference type="GO" id="GO:0006808">
    <property type="term" value="P:regulation of nitrogen utilization"/>
    <property type="evidence" value="ECO:0007669"/>
    <property type="project" value="InterPro"/>
</dbReference>
<proteinExistence type="inferred from homology"/>
<dbReference type="PANTHER" id="PTHR30115:SF13">
    <property type="entry name" value="PII-LIKE PROTEIN GLNBI"/>
    <property type="match status" value="1"/>
</dbReference>
<accession>E4T467</accession>
<gene>
    <name evidence="6" type="ordered locus">Palpr_1365</name>
</gene>
<dbReference type="InterPro" id="IPR011322">
    <property type="entry name" value="N-reg_PII-like_a/b"/>
</dbReference>
<name>E4T467_PALPW</name>
<dbReference type="PROSITE" id="PS51343">
    <property type="entry name" value="PII_GLNB_DOM"/>
    <property type="match status" value="1"/>
</dbReference>
<dbReference type="KEGG" id="ppn:Palpr_1365"/>
<dbReference type="STRING" id="694427.Palpr_1365"/>
<dbReference type="AlphaFoldDB" id="E4T467"/>
<dbReference type="GO" id="GO:0005524">
    <property type="term" value="F:ATP binding"/>
    <property type="evidence" value="ECO:0007669"/>
    <property type="project" value="TreeGrafter"/>
</dbReference>
<dbReference type="InterPro" id="IPR015867">
    <property type="entry name" value="N-reg_PII/ATP_PRibTrfase_C"/>
</dbReference>
<comment type="similarity">
    <text evidence="5">Belongs to the P(II) protein family.</text>
</comment>
<dbReference type="InterPro" id="IPR017918">
    <property type="entry name" value="N-reg_PII_CS"/>
</dbReference>
<evidence type="ECO:0000256" key="4">
    <source>
        <dbReference type="ARBA" id="ARBA00023231"/>
    </source>
</evidence>
<keyword evidence="2" id="KW-0805">Transcription regulation</keyword>
<evidence type="ECO:0000256" key="1">
    <source>
        <dbReference type="ARBA" id="ARBA00002440"/>
    </source>
</evidence>
<evidence type="ECO:0000256" key="3">
    <source>
        <dbReference type="ARBA" id="ARBA00023163"/>
    </source>
</evidence>
<protein>
    <submittedName>
        <fullName evidence="6">Nitrogen regulatory protein P-II</fullName>
    </submittedName>
</protein>
<evidence type="ECO:0000256" key="5">
    <source>
        <dbReference type="RuleBase" id="RU003936"/>
    </source>
</evidence>
<evidence type="ECO:0000313" key="6">
    <source>
        <dbReference type="EMBL" id="ADQ79511.1"/>
    </source>
</evidence>